<organism evidence="2 3">
    <name type="scientific">Fibrella aestuarina BUZ 2</name>
    <dbReference type="NCBI Taxonomy" id="1166018"/>
    <lineage>
        <taxon>Bacteria</taxon>
        <taxon>Pseudomonadati</taxon>
        <taxon>Bacteroidota</taxon>
        <taxon>Cytophagia</taxon>
        <taxon>Cytophagales</taxon>
        <taxon>Spirosomataceae</taxon>
        <taxon>Fibrella</taxon>
    </lineage>
</organism>
<evidence type="ECO:0000256" key="1">
    <source>
        <dbReference type="SAM" id="Phobius"/>
    </source>
</evidence>
<name>I0K592_9BACT</name>
<feature type="transmembrane region" description="Helical" evidence="1">
    <location>
        <begin position="6"/>
        <end position="29"/>
    </location>
</feature>
<feature type="transmembrane region" description="Helical" evidence="1">
    <location>
        <begin position="50"/>
        <end position="68"/>
    </location>
</feature>
<dbReference type="Proteomes" id="UP000011058">
    <property type="component" value="Chromosome"/>
</dbReference>
<protein>
    <recommendedName>
        <fullName evidence="4">DUF3995 domain-containing protein</fullName>
    </recommendedName>
</protein>
<proteinExistence type="predicted"/>
<dbReference type="KEGG" id="fae:FAES_1285"/>
<feature type="transmembrane region" description="Helical" evidence="1">
    <location>
        <begin position="80"/>
        <end position="99"/>
    </location>
</feature>
<gene>
    <name evidence="2" type="ORF">FAES_1285</name>
</gene>
<keyword evidence="1" id="KW-0472">Membrane</keyword>
<sequence length="140" mass="15220">MLPALLNTALLLLISGIHVYWAFGGTWGLSAALPERPDRAGQKAFQPGRGLTLLVAAGLAAMAVLHLYRIGWLPGTLPSWLTQYGLLGVGGIFFLRVVGDFRYVGFFKTTTETAFARLDTAFYIPLCLILSICAFWTAVL</sequence>
<evidence type="ECO:0000313" key="3">
    <source>
        <dbReference type="Proteomes" id="UP000011058"/>
    </source>
</evidence>
<dbReference type="EMBL" id="HE796683">
    <property type="protein sequence ID" value="CCG99295.1"/>
    <property type="molecule type" value="Genomic_DNA"/>
</dbReference>
<keyword evidence="1" id="KW-0812">Transmembrane</keyword>
<dbReference type="HOGENOM" id="CLU_125898_0_0_10"/>
<dbReference type="AlphaFoldDB" id="I0K592"/>
<keyword evidence="1" id="KW-1133">Transmembrane helix</keyword>
<reference evidence="2 3" key="1">
    <citation type="journal article" date="2012" name="J. Bacteriol.">
        <title>Genome Sequence of Fibrella aestuarina BUZ 2T, a Filamentous Marine Bacterium.</title>
        <authorList>
            <person name="Filippini M."/>
            <person name="Qi W."/>
            <person name="Blom J."/>
            <person name="Goesmann A."/>
            <person name="Smits T.H."/>
            <person name="Bagheri H.C."/>
        </authorList>
    </citation>
    <scope>NUCLEOTIDE SEQUENCE [LARGE SCALE GENOMIC DNA]</scope>
    <source>
        <strain evidence="3">BUZ 2T</strain>
    </source>
</reference>
<dbReference type="InterPro" id="IPR025058">
    <property type="entry name" value="DUF3995"/>
</dbReference>
<dbReference type="OrthoDB" id="8590912at2"/>
<dbReference type="Pfam" id="PF13160">
    <property type="entry name" value="DUF3995"/>
    <property type="match status" value="1"/>
</dbReference>
<accession>I0K592</accession>
<dbReference type="PATRIC" id="fig|1166018.3.peg.3014"/>
<keyword evidence="3" id="KW-1185">Reference proteome</keyword>
<dbReference type="eggNOG" id="ENOG5032ZJG">
    <property type="taxonomic scope" value="Bacteria"/>
</dbReference>
<feature type="transmembrane region" description="Helical" evidence="1">
    <location>
        <begin position="120"/>
        <end position="139"/>
    </location>
</feature>
<dbReference type="RefSeq" id="WP_015330394.1">
    <property type="nucleotide sequence ID" value="NC_020054.1"/>
</dbReference>
<evidence type="ECO:0008006" key="4">
    <source>
        <dbReference type="Google" id="ProtNLM"/>
    </source>
</evidence>
<dbReference type="STRING" id="1166018.FAES_1285"/>
<evidence type="ECO:0000313" key="2">
    <source>
        <dbReference type="EMBL" id="CCG99295.1"/>
    </source>
</evidence>